<dbReference type="EMBL" id="LGRX02014297">
    <property type="protein sequence ID" value="KAK3264884.1"/>
    <property type="molecule type" value="Genomic_DNA"/>
</dbReference>
<evidence type="ECO:0000256" key="1">
    <source>
        <dbReference type="SAM" id="MobiDB-lite"/>
    </source>
</evidence>
<organism evidence="2 3">
    <name type="scientific">Cymbomonas tetramitiformis</name>
    <dbReference type="NCBI Taxonomy" id="36881"/>
    <lineage>
        <taxon>Eukaryota</taxon>
        <taxon>Viridiplantae</taxon>
        <taxon>Chlorophyta</taxon>
        <taxon>Pyramimonadophyceae</taxon>
        <taxon>Pyramimonadales</taxon>
        <taxon>Pyramimonadaceae</taxon>
        <taxon>Cymbomonas</taxon>
    </lineage>
</organism>
<gene>
    <name evidence="2" type="ORF">CYMTET_26402</name>
</gene>
<dbReference type="AlphaFoldDB" id="A0AAE0FRY5"/>
<comment type="caution">
    <text evidence="2">The sequence shown here is derived from an EMBL/GenBank/DDBJ whole genome shotgun (WGS) entry which is preliminary data.</text>
</comment>
<evidence type="ECO:0000313" key="3">
    <source>
        <dbReference type="Proteomes" id="UP001190700"/>
    </source>
</evidence>
<accession>A0AAE0FRY5</accession>
<feature type="region of interest" description="Disordered" evidence="1">
    <location>
        <begin position="1"/>
        <end position="25"/>
    </location>
</feature>
<protein>
    <submittedName>
        <fullName evidence="2">Uncharacterized protein</fullName>
    </submittedName>
</protein>
<keyword evidence="3" id="KW-1185">Reference proteome</keyword>
<name>A0AAE0FRY5_9CHLO</name>
<reference evidence="2 3" key="1">
    <citation type="journal article" date="2015" name="Genome Biol. Evol.">
        <title>Comparative Genomics of a Bacterivorous Green Alga Reveals Evolutionary Causalities and Consequences of Phago-Mixotrophic Mode of Nutrition.</title>
        <authorList>
            <person name="Burns J.A."/>
            <person name="Paasch A."/>
            <person name="Narechania A."/>
            <person name="Kim E."/>
        </authorList>
    </citation>
    <scope>NUCLEOTIDE SEQUENCE [LARGE SCALE GENOMIC DNA]</scope>
    <source>
        <strain evidence="2 3">PLY_AMNH</strain>
    </source>
</reference>
<dbReference type="Proteomes" id="UP001190700">
    <property type="component" value="Unassembled WGS sequence"/>
</dbReference>
<proteinExistence type="predicted"/>
<sequence length="272" mass="30128">MVAVMRFDGQAAKTDGESTFPSSPKAAPRLGFSSKFIAPDGKNRTIANKLRHPKLAPGVLKVKESADDVKKVAALPTVPKVSATTVSSLTEFSKRSFGEANVSRKTAAINENRGIKKFFPRRRLGDAYTAKETVKIYDADATKQGTVTLESAELIAFDIFHETASGYYLSYDIDSEETSSWQTSANMDVYFMDHDNYVKLLDGESSQYYTDYSDLDTTSAYMSSKWVSYGGDGAEAYSDEDRYLVVRRRSDNSYGIEVTYRVTVDFSGGAFF</sequence>
<evidence type="ECO:0000313" key="2">
    <source>
        <dbReference type="EMBL" id="KAK3264884.1"/>
    </source>
</evidence>